<evidence type="ECO:0000256" key="1">
    <source>
        <dbReference type="ARBA" id="ARBA00022630"/>
    </source>
</evidence>
<dbReference type="GO" id="GO:0009055">
    <property type="term" value="F:electron transfer activity"/>
    <property type="evidence" value="ECO:0007669"/>
    <property type="project" value="TreeGrafter"/>
</dbReference>
<dbReference type="GO" id="GO:0050660">
    <property type="term" value="F:flavin adenine dinucleotide binding"/>
    <property type="evidence" value="ECO:0007669"/>
    <property type="project" value="TreeGrafter"/>
</dbReference>
<dbReference type="SUPFAM" id="SSF51905">
    <property type="entry name" value="FAD/NAD(P)-binding domain"/>
    <property type="match status" value="1"/>
</dbReference>
<dbReference type="InterPro" id="IPR036188">
    <property type="entry name" value="FAD/NAD-bd_sf"/>
</dbReference>
<feature type="non-terminal residue" evidence="4">
    <location>
        <position position="186"/>
    </location>
</feature>
<reference evidence="4" key="1">
    <citation type="journal article" date="2014" name="Front. Microbiol.">
        <title>High frequency of phylogenetically diverse reductive dehalogenase-homologous genes in deep subseafloor sedimentary metagenomes.</title>
        <authorList>
            <person name="Kawai M."/>
            <person name="Futagami T."/>
            <person name="Toyoda A."/>
            <person name="Takaki Y."/>
            <person name="Nishi S."/>
            <person name="Hori S."/>
            <person name="Arai W."/>
            <person name="Tsubouchi T."/>
            <person name="Morono Y."/>
            <person name="Uchiyama I."/>
            <person name="Ito T."/>
            <person name="Fujiyama A."/>
            <person name="Inagaki F."/>
            <person name="Takami H."/>
        </authorList>
    </citation>
    <scope>NUCLEOTIDE SEQUENCE</scope>
    <source>
        <strain evidence="4">Expedition CK06-06</strain>
    </source>
</reference>
<dbReference type="GO" id="GO:0005886">
    <property type="term" value="C:plasma membrane"/>
    <property type="evidence" value="ECO:0007669"/>
    <property type="project" value="TreeGrafter"/>
</dbReference>
<dbReference type="GO" id="GO:0009061">
    <property type="term" value="P:anaerobic respiration"/>
    <property type="evidence" value="ECO:0007669"/>
    <property type="project" value="TreeGrafter"/>
</dbReference>
<gene>
    <name evidence="4" type="ORF">S03H2_29836</name>
</gene>
<comment type="caution">
    <text evidence="4">The sequence shown here is derived from an EMBL/GenBank/DDBJ whole genome shotgun (WGS) entry which is preliminary data.</text>
</comment>
<evidence type="ECO:0000313" key="4">
    <source>
        <dbReference type="EMBL" id="GAH51617.1"/>
    </source>
</evidence>
<protein>
    <recommendedName>
        <fullName evidence="3">FAD-dependent oxidoreductase 2 FAD-binding domain-containing protein</fullName>
    </recommendedName>
</protein>
<dbReference type="InterPro" id="IPR030664">
    <property type="entry name" value="SdhA/FrdA/AprA"/>
</dbReference>
<evidence type="ECO:0000256" key="2">
    <source>
        <dbReference type="ARBA" id="ARBA00023002"/>
    </source>
</evidence>
<dbReference type="PANTHER" id="PTHR11632:SF73">
    <property type="entry name" value="BLR3196 PROTEIN"/>
    <property type="match status" value="1"/>
</dbReference>
<dbReference type="EMBL" id="BARU01018026">
    <property type="protein sequence ID" value="GAH51617.1"/>
    <property type="molecule type" value="Genomic_DNA"/>
</dbReference>
<keyword evidence="2" id="KW-0560">Oxidoreductase</keyword>
<organism evidence="4">
    <name type="scientific">marine sediment metagenome</name>
    <dbReference type="NCBI Taxonomy" id="412755"/>
    <lineage>
        <taxon>unclassified sequences</taxon>
        <taxon>metagenomes</taxon>
        <taxon>ecological metagenomes</taxon>
    </lineage>
</organism>
<dbReference type="Gene3D" id="3.50.50.60">
    <property type="entry name" value="FAD/NAD(P)-binding domain"/>
    <property type="match status" value="1"/>
</dbReference>
<dbReference type="AlphaFoldDB" id="X1G2Z7"/>
<dbReference type="InterPro" id="IPR003953">
    <property type="entry name" value="FAD-dep_OxRdtase_2_FAD-bd"/>
</dbReference>
<name>X1G2Z7_9ZZZZ</name>
<proteinExistence type="predicted"/>
<dbReference type="GO" id="GO:0000104">
    <property type="term" value="F:succinate dehydrogenase activity"/>
    <property type="evidence" value="ECO:0007669"/>
    <property type="project" value="TreeGrafter"/>
</dbReference>
<keyword evidence="1" id="KW-0285">Flavoprotein</keyword>
<sequence>MGEVEKLCDKVISTDLLIVGSEGAGGHAAIKAHSQGADVLIVTKGKIGQCGASQMAGVDFNVDGKTAKTLGFTGDNRDSPERFFEDLVREGLYLNNQKMVEKYVEYAPKAMKDLMDWGMRIYGYDSVHTEEMARGITSAGTYWVAAIRKKGKELKIPMLEDTMLIDLLISEGGIAGAIALNIKSGE</sequence>
<dbReference type="PANTHER" id="PTHR11632">
    <property type="entry name" value="SUCCINATE DEHYDROGENASE 2 FLAVOPROTEIN SUBUNIT"/>
    <property type="match status" value="1"/>
</dbReference>
<accession>X1G2Z7</accession>
<feature type="domain" description="FAD-dependent oxidoreductase 2 FAD-binding" evidence="3">
    <location>
        <begin position="15"/>
        <end position="141"/>
    </location>
</feature>
<dbReference type="Pfam" id="PF00890">
    <property type="entry name" value="FAD_binding_2"/>
    <property type="match status" value="1"/>
</dbReference>
<evidence type="ECO:0000259" key="3">
    <source>
        <dbReference type="Pfam" id="PF00890"/>
    </source>
</evidence>